<protein>
    <recommendedName>
        <fullName evidence="12">Pectate lyase superfamily protein domain-containing protein</fullName>
    </recommendedName>
</protein>
<evidence type="ECO:0000313" key="10">
    <source>
        <dbReference type="EMBL" id="EYU43187.1"/>
    </source>
</evidence>
<dbReference type="GO" id="GO:0071555">
    <property type="term" value="P:cell wall organization"/>
    <property type="evidence" value="ECO:0007669"/>
    <property type="project" value="UniProtKB-KW"/>
</dbReference>
<evidence type="ECO:0000313" key="11">
    <source>
        <dbReference type="Proteomes" id="UP000030748"/>
    </source>
</evidence>
<accession>A0A022RRP5</accession>
<evidence type="ECO:0000256" key="9">
    <source>
        <dbReference type="RuleBase" id="RU361169"/>
    </source>
</evidence>
<dbReference type="InterPro" id="IPR011050">
    <property type="entry name" value="Pectin_lyase_fold/virulence"/>
</dbReference>
<dbReference type="PROSITE" id="PS00502">
    <property type="entry name" value="POLYGALACTURONASE"/>
    <property type="match status" value="1"/>
</dbReference>
<evidence type="ECO:0000256" key="7">
    <source>
        <dbReference type="ARBA" id="ARBA00023316"/>
    </source>
</evidence>
<comment type="subcellular location">
    <subcellularLocation>
        <location evidence="1">Secreted</location>
        <location evidence="1">Cell wall</location>
    </subcellularLocation>
</comment>
<gene>
    <name evidence="10" type="ORF">MIMGU_mgv1a019884mg</name>
</gene>
<dbReference type="Proteomes" id="UP000030748">
    <property type="component" value="Unassembled WGS sequence"/>
</dbReference>
<evidence type="ECO:0000256" key="1">
    <source>
        <dbReference type="ARBA" id="ARBA00004191"/>
    </source>
</evidence>
<reference evidence="10 11" key="1">
    <citation type="journal article" date="2013" name="Proc. Natl. Acad. Sci. U.S.A.">
        <title>Fine-scale variation in meiotic recombination in Mimulus inferred from population shotgun sequencing.</title>
        <authorList>
            <person name="Hellsten U."/>
            <person name="Wright K.M."/>
            <person name="Jenkins J."/>
            <person name="Shu S."/>
            <person name="Yuan Y."/>
            <person name="Wessler S.R."/>
            <person name="Schmutz J."/>
            <person name="Willis J.H."/>
            <person name="Rokhsar D.S."/>
        </authorList>
    </citation>
    <scope>NUCLEOTIDE SEQUENCE [LARGE SCALE GENOMIC DNA]</scope>
    <source>
        <strain evidence="11">cv. DUN x IM62</strain>
    </source>
</reference>
<dbReference type="EMBL" id="KI630264">
    <property type="protein sequence ID" value="EYU43187.1"/>
    <property type="molecule type" value="Genomic_DNA"/>
</dbReference>
<evidence type="ECO:0000256" key="4">
    <source>
        <dbReference type="ARBA" id="ARBA00022525"/>
    </source>
</evidence>
<comment type="similarity">
    <text evidence="2 9">Belongs to the glycosyl hydrolase 28 family.</text>
</comment>
<proteinExistence type="inferred from homology"/>
<feature type="active site" evidence="8">
    <location>
        <position position="230"/>
    </location>
</feature>
<dbReference type="InterPro" id="IPR000743">
    <property type="entry name" value="Glyco_hydro_28"/>
</dbReference>
<keyword evidence="5 9" id="KW-0378">Hydrolase</keyword>
<organism evidence="10 11">
    <name type="scientific">Erythranthe guttata</name>
    <name type="common">Yellow monkey flower</name>
    <name type="synonym">Mimulus guttatus</name>
    <dbReference type="NCBI Taxonomy" id="4155"/>
    <lineage>
        <taxon>Eukaryota</taxon>
        <taxon>Viridiplantae</taxon>
        <taxon>Streptophyta</taxon>
        <taxon>Embryophyta</taxon>
        <taxon>Tracheophyta</taxon>
        <taxon>Spermatophyta</taxon>
        <taxon>Magnoliopsida</taxon>
        <taxon>eudicotyledons</taxon>
        <taxon>Gunneridae</taxon>
        <taxon>Pentapetalae</taxon>
        <taxon>asterids</taxon>
        <taxon>lamiids</taxon>
        <taxon>Lamiales</taxon>
        <taxon>Phrymaceae</taxon>
        <taxon>Erythranthe</taxon>
    </lineage>
</organism>
<evidence type="ECO:0000256" key="2">
    <source>
        <dbReference type="ARBA" id="ARBA00008834"/>
    </source>
</evidence>
<keyword evidence="6 9" id="KW-0326">Glycosidase</keyword>
<dbReference type="Pfam" id="PF00295">
    <property type="entry name" value="Glyco_hydro_28"/>
    <property type="match status" value="1"/>
</dbReference>
<dbReference type="SUPFAM" id="SSF51126">
    <property type="entry name" value="Pectin lyase-like"/>
    <property type="match status" value="1"/>
</dbReference>
<keyword evidence="11" id="KW-1185">Reference proteome</keyword>
<name>A0A022RRP5_ERYGU</name>
<evidence type="ECO:0000256" key="5">
    <source>
        <dbReference type="ARBA" id="ARBA00022801"/>
    </source>
</evidence>
<sequence>MVVFICKVDDVCAQTNNFIVTDFGAIPNGKTDSKEGFLEAWKRACEIDGGIVSVPFGSFFISSADFKGPCNGQTLFRVDGTLIASDDSTLGNQDYWITFYKVDLLKLSGNGAFDGNGASSWSHCEGHKKCRNMPPSTLKINYVKNARIQGIKLINSKMFHVHIHESDNVVVKQVNILAPEDSPNTDGIHIGNSNGVRIMDSYIATGDDCVSMGEGSTNVNITGTWCGPGHGISIGSLGKYKEEKDVFGITVRNCTFNGTDNGLRIKTWAPSSSSTRVSDVTFSDIIINEVKNPIIIDQYYCPHGSCNSNGESTVEIKGVKFFDIKGSSTTETAVNIKCSKTKPCQDIEFSGLDLTLTNGQPTIASCSNTKENELGEQSGSVARQLDDPEVPAIIEHMN</sequence>
<evidence type="ECO:0000256" key="3">
    <source>
        <dbReference type="ARBA" id="ARBA00022512"/>
    </source>
</evidence>
<dbReference type="FunFam" id="2.160.20.10:FF:000004">
    <property type="entry name" value="Pectin lyase-like superfamily protein"/>
    <property type="match status" value="1"/>
</dbReference>
<dbReference type="STRING" id="4155.A0A022RRP5"/>
<dbReference type="SMART" id="SM00710">
    <property type="entry name" value="PbH1"/>
    <property type="match status" value="4"/>
</dbReference>
<dbReference type="InterPro" id="IPR006626">
    <property type="entry name" value="PbH1"/>
</dbReference>
<dbReference type="eggNOG" id="ENOG502QV2R">
    <property type="taxonomic scope" value="Eukaryota"/>
</dbReference>
<keyword evidence="3" id="KW-0134">Cell wall</keyword>
<dbReference type="PANTHER" id="PTHR31375">
    <property type="match status" value="1"/>
</dbReference>
<evidence type="ECO:0000256" key="6">
    <source>
        <dbReference type="ARBA" id="ARBA00023295"/>
    </source>
</evidence>
<keyword evidence="7" id="KW-0961">Cell wall biogenesis/degradation</keyword>
<dbReference type="InterPro" id="IPR012334">
    <property type="entry name" value="Pectin_lyas_fold"/>
</dbReference>
<dbReference type="Gene3D" id="2.160.20.10">
    <property type="entry name" value="Single-stranded right-handed beta-helix, Pectin lyase-like"/>
    <property type="match status" value="1"/>
</dbReference>
<dbReference type="GO" id="GO:0005975">
    <property type="term" value="P:carbohydrate metabolic process"/>
    <property type="evidence" value="ECO:0007669"/>
    <property type="project" value="InterPro"/>
</dbReference>
<keyword evidence="4" id="KW-0964">Secreted</keyword>
<dbReference type="AlphaFoldDB" id="A0A022RRP5"/>
<dbReference type="GO" id="GO:0004650">
    <property type="term" value="F:polygalacturonase activity"/>
    <property type="evidence" value="ECO:0007669"/>
    <property type="project" value="InterPro"/>
</dbReference>
<evidence type="ECO:0000256" key="8">
    <source>
        <dbReference type="PROSITE-ProRule" id="PRU10052"/>
    </source>
</evidence>
<evidence type="ECO:0008006" key="12">
    <source>
        <dbReference type="Google" id="ProtNLM"/>
    </source>
</evidence>